<organism evidence="2 3">
    <name type="scientific">Pseudomonas brassicacearum</name>
    <dbReference type="NCBI Taxonomy" id="930166"/>
    <lineage>
        <taxon>Bacteria</taxon>
        <taxon>Pseudomonadati</taxon>
        <taxon>Pseudomonadota</taxon>
        <taxon>Gammaproteobacteria</taxon>
        <taxon>Pseudomonadales</taxon>
        <taxon>Pseudomonadaceae</taxon>
        <taxon>Pseudomonas</taxon>
    </lineage>
</organism>
<evidence type="ECO:0000313" key="2">
    <source>
        <dbReference type="EMBL" id="RON17903.1"/>
    </source>
</evidence>
<protein>
    <submittedName>
        <fullName evidence="2">Uncharacterized protein</fullName>
    </submittedName>
</protein>
<reference evidence="2 3" key="1">
    <citation type="submission" date="2016-10" db="EMBL/GenBank/DDBJ databases">
        <title>Comparative genome analysis of multiple Pseudomonas spp. focuses on biocontrol and plant growth promoting traits.</title>
        <authorList>
            <person name="Tao X.-Y."/>
            <person name="Taylor C.G."/>
        </authorList>
    </citation>
    <scope>NUCLEOTIDE SEQUENCE [LARGE SCALE GENOMIC DNA]</scope>
    <source>
        <strain evidence="2 3">38D7</strain>
    </source>
</reference>
<accession>A0A423HXJ3</accession>
<dbReference type="Proteomes" id="UP000285636">
    <property type="component" value="Unassembled WGS sequence"/>
</dbReference>
<feature type="region of interest" description="Disordered" evidence="1">
    <location>
        <begin position="1"/>
        <end position="21"/>
    </location>
</feature>
<proteinExistence type="predicted"/>
<dbReference type="RefSeq" id="WP_123435178.1">
    <property type="nucleotide sequence ID" value="NZ_MOBK01000009.1"/>
</dbReference>
<dbReference type="EMBL" id="MOBK01000009">
    <property type="protein sequence ID" value="RON17903.1"/>
    <property type="molecule type" value="Genomic_DNA"/>
</dbReference>
<evidence type="ECO:0000313" key="3">
    <source>
        <dbReference type="Proteomes" id="UP000285636"/>
    </source>
</evidence>
<comment type="caution">
    <text evidence="2">The sequence shown here is derived from an EMBL/GenBank/DDBJ whole genome shotgun (WGS) entry which is preliminary data.</text>
</comment>
<gene>
    <name evidence="2" type="ORF">BK660_21675</name>
</gene>
<evidence type="ECO:0000256" key="1">
    <source>
        <dbReference type="SAM" id="MobiDB-lite"/>
    </source>
</evidence>
<sequence length="70" mass="7965">MAAFDVHAQNEDGGPGKLLDTIDRVPEIGKRESFVEFDGEMHPVLTGIRNFIIVTQERWARVSAANWRRL</sequence>
<name>A0A423HXJ3_9PSED</name>
<dbReference type="AlphaFoldDB" id="A0A423HXJ3"/>